<evidence type="ECO:0000256" key="1">
    <source>
        <dbReference type="ARBA" id="ARBA00004926"/>
    </source>
</evidence>
<comment type="subcellular location">
    <subcellularLocation>
        <location evidence="7">Cytoplasm</location>
    </subcellularLocation>
</comment>
<dbReference type="PROSITE" id="PS00765">
    <property type="entry name" value="P_GLUCOSE_ISOMERASE_1"/>
    <property type="match status" value="1"/>
</dbReference>
<keyword evidence="5 7" id="KW-0413">Isomerase</keyword>
<dbReference type="InterPro" id="IPR035482">
    <property type="entry name" value="SIS_PGI_2"/>
</dbReference>
<evidence type="ECO:0000256" key="8">
    <source>
        <dbReference type="RuleBase" id="RU000612"/>
    </source>
</evidence>
<feature type="active site" evidence="7">
    <location>
        <position position="514"/>
    </location>
</feature>
<keyword evidence="3 7" id="KW-0312">Gluconeogenesis</keyword>
<comment type="pathway">
    <text evidence="7">Carbohydrate biosynthesis; gluconeogenesis.</text>
</comment>
<dbReference type="PANTHER" id="PTHR11469">
    <property type="entry name" value="GLUCOSE-6-PHOSPHATE ISOMERASE"/>
    <property type="match status" value="1"/>
</dbReference>
<organism evidence="9 10">
    <name type="scientific">Rhodocista pekingensis</name>
    <dbReference type="NCBI Taxonomy" id="201185"/>
    <lineage>
        <taxon>Bacteria</taxon>
        <taxon>Pseudomonadati</taxon>
        <taxon>Pseudomonadota</taxon>
        <taxon>Alphaproteobacteria</taxon>
        <taxon>Rhodospirillales</taxon>
        <taxon>Azospirillaceae</taxon>
        <taxon>Rhodocista</taxon>
    </lineage>
</organism>
<dbReference type="CDD" id="cd05016">
    <property type="entry name" value="SIS_PGI_2"/>
    <property type="match status" value="1"/>
</dbReference>
<dbReference type="CDD" id="cd05015">
    <property type="entry name" value="SIS_PGI_1"/>
    <property type="match status" value="1"/>
</dbReference>
<keyword evidence="10" id="KW-1185">Reference proteome</keyword>
<dbReference type="PRINTS" id="PR00662">
    <property type="entry name" value="G6PISOMERASE"/>
</dbReference>
<evidence type="ECO:0000313" key="10">
    <source>
        <dbReference type="Proteomes" id="UP001596456"/>
    </source>
</evidence>
<dbReference type="NCBIfam" id="NF001211">
    <property type="entry name" value="PRK00179.1"/>
    <property type="match status" value="1"/>
</dbReference>
<dbReference type="Proteomes" id="UP001596456">
    <property type="component" value="Unassembled WGS sequence"/>
</dbReference>
<dbReference type="Pfam" id="PF00342">
    <property type="entry name" value="PGI"/>
    <property type="match status" value="1"/>
</dbReference>
<dbReference type="Gene3D" id="1.10.1390.10">
    <property type="match status" value="1"/>
</dbReference>
<comment type="similarity">
    <text evidence="2 7 8">Belongs to the GPI family.</text>
</comment>
<evidence type="ECO:0000256" key="2">
    <source>
        <dbReference type="ARBA" id="ARBA00006604"/>
    </source>
</evidence>
<feature type="active site" evidence="7">
    <location>
        <position position="386"/>
    </location>
</feature>
<comment type="pathway">
    <text evidence="1 7 8">Carbohydrate degradation; glycolysis; D-glyceraldehyde 3-phosphate and glycerone phosphate from D-glucose: step 2/4.</text>
</comment>
<evidence type="ECO:0000256" key="5">
    <source>
        <dbReference type="ARBA" id="ARBA00023235"/>
    </source>
</evidence>
<reference evidence="10" key="1">
    <citation type="journal article" date="2019" name="Int. J. Syst. Evol. Microbiol.">
        <title>The Global Catalogue of Microorganisms (GCM) 10K type strain sequencing project: providing services to taxonomists for standard genome sequencing and annotation.</title>
        <authorList>
            <consortium name="The Broad Institute Genomics Platform"/>
            <consortium name="The Broad Institute Genome Sequencing Center for Infectious Disease"/>
            <person name="Wu L."/>
            <person name="Ma J."/>
        </authorList>
    </citation>
    <scope>NUCLEOTIDE SEQUENCE [LARGE SCALE GENOMIC DNA]</scope>
    <source>
        <strain evidence="10">CGMCC 1.16275</strain>
    </source>
</reference>
<dbReference type="HAMAP" id="MF_00473">
    <property type="entry name" value="G6P_isomerase"/>
    <property type="match status" value="1"/>
</dbReference>
<dbReference type="InterPro" id="IPR018189">
    <property type="entry name" value="Phosphoglucose_isomerase_CS"/>
</dbReference>
<feature type="active site" description="Proton donor" evidence="7">
    <location>
        <position position="355"/>
    </location>
</feature>
<evidence type="ECO:0000256" key="4">
    <source>
        <dbReference type="ARBA" id="ARBA00023152"/>
    </source>
</evidence>
<sequence>MVADALTRSPAWIALAEHRAALQATPMRALFADDPQRAGRFTLRLGDMLLDYAKNRTTDRTLALLMDLARAQDLEGWRDRMFAGERINTTEDRAVLHTALRNRSDRPVRVDGHDVMPEVRAVLDRMAGFADRVRSGAWTGRTGRPITDIVNIGIGGSDLGPAMATLALTPWHHPRLTAHFVSNVDGTHIAEVLKRVDPETTLFIVASKTFTTQETLTNAHSARDWFLGSGAAEDDIARHFVAVSTNEAEVRKFGIDPDNMFGFWDWVGGRYSLWSAIGLPLMLMIGPDAFTEFLAGGHAMDEHFRTAPLERNMPVLLGMLGVWYVNFWGASAHAVLPYDQYLARFPAYLQQLDMESNGKGVDRNGNPVDYDTGPVIFGEPGTNGQHAFYQLIHQGTRLIPCDFIATAETLNPIGRHHPILLSNALAQTEALMRGRTAAEARAELAAEGRSGTDLESLLPHKLFPGNRPTNTILLKRLDPHALGMLIALYEHKVFVQGIVWNINSFDQWGVELGKQLAKAILPELEGGPARPHDASTAGLIAAIKAAQG</sequence>
<evidence type="ECO:0000256" key="3">
    <source>
        <dbReference type="ARBA" id="ARBA00022432"/>
    </source>
</evidence>
<dbReference type="GO" id="GO:0004347">
    <property type="term" value="F:glucose-6-phosphate isomerase activity"/>
    <property type="evidence" value="ECO:0007669"/>
    <property type="project" value="UniProtKB-EC"/>
</dbReference>
<keyword evidence="4 7" id="KW-0324">Glycolysis</keyword>
<dbReference type="EMBL" id="JBHTCM010000027">
    <property type="protein sequence ID" value="MFC7335162.1"/>
    <property type="molecule type" value="Genomic_DNA"/>
</dbReference>
<comment type="caution">
    <text evidence="9">The sequence shown here is derived from an EMBL/GenBank/DDBJ whole genome shotgun (WGS) entry which is preliminary data.</text>
</comment>
<dbReference type="PROSITE" id="PS00174">
    <property type="entry name" value="P_GLUCOSE_ISOMERASE_2"/>
    <property type="match status" value="1"/>
</dbReference>
<evidence type="ECO:0000256" key="6">
    <source>
        <dbReference type="ARBA" id="ARBA00029321"/>
    </source>
</evidence>
<dbReference type="SUPFAM" id="SSF53697">
    <property type="entry name" value="SIS domain"/>
    <property type="match status" value="1"/>
</dbReference>
<accession>A0ABW2L118</accession>
<protein>
    <recommendedName>
        <fullName evidence="7">Glucose-6-phosphate isomerase</fullName>
        <shortName evidence="7">GPI</shortName>
        <ecNumber evidence="7">5.3.1.9</ecNumber>
    </recommendedName>
    <alternativeName>
        <fullName evidence="7">Phosphoglucose isomerase</fullName>
        <shortName evidence="7">PGI</shortName>
    </alternativeName>
    <alternativeName>
        <fullName evidence="7">Phosphohexose isomerase</fullName>
        <shortName evidence="7">PHI</shortName>
    </alternativeName>
</protein>
<dbReference type="EC" id="5.3.1.9" evidence="7"/>
<comment type="catalytic activity">
    <reaction evidence="6 7 8">
        <text>alpha-D-glucose 6-phosphate = beta-D-fructose 6-phosphate</text>
        <dbReference type="Rhea" id="RHEA:11816"/>
        <dbReference type="ChEBI" id="CHEBI:57634"/>
        <dbReference type="ChEBI" id="CHEBI:58225"/>
        <dbReference type="EC" id="5.3.1.9"/>
    </reaction>
</comment>
<dbReference type="PANTHER" id="PTHR11469:SF1">
    <property type="entry name" value="GLUCOSE-6-PHOSPHATE ISOMERASE"/>
    <property type="match status" value="1"/>
</dbReference>
<comment type="function">
    <text evidence="7">Catalyzes the reversible isomerization of glucose-6-phosphate to fructose-6-phosphate.</text>
</comment>
<keyword evidence="7" id="KW-0963">Cytoplasm</keyword>
<dbReference type="InterPro" id="IPR046348">
    <property type="entry name" value="SIS_dom_sf"/>
</dbReference>
<dbReference type="PROSITE" id="PS51463">
    <property type="entry name" value="P_GLUCOSE_ISOMERASE_3"/>
    <property type="match status" value="1"/>
</dbReference>
<gene>
    <name evidence="7 9" type="primary">pgi</name>
    <name evidence="9" type="ORF">ACFQPS_18485</name>
</gene>
<dbReference type="RefSeq" id="WP_377360699.1">
    <property type="nucleotide sequence ID" value="NZ_JBHTCM010000027.1"/>
</dbReference>
<name>A0ABW2L118_9PROT</name>
<evidence type="ECO:0000313" key="9">
    <source>
        <dbReference type="EMBL" id="MFC7335162.1"/>
    </source>
</evidence>
<proteinExistence type="inferred from homology"/>
<evidence type="ECO:0000256" key="7">
    <source>
        <dbReference type="HAMAP-Rule" id="MF_00473"/>
    </source>
</evidence>
<dbReference type="Gene3D" id="3.40.50.10490">
    <property type="entry name" value="Glucose-6-phosphate isomerase like protein, domain 1"/>
    <property type="match status" value="2"/>
</dbReference>
<dbReference type="InterPro" id="IPR001672">
    <property type="entry name" value="G6P_Isomerase"/>
</dbReference>
<dbReference type="InterPro" id="IPR035476">
    <property type="entry name" value="SIS_PGI_1"/>
</dbReference>
<dbReference type="InterPro" id="IPR023096">
    <property type="entry name" value="G6P_Isomerase_C"/>
</dbReference>